<feature type="binding site" evidence="2">
    <location>
        <position position="497"/>
    </location>
    <ligand>
        <name>Mn(2+)</name>
        <dbReference type="ChEBI" id="CHEBI:29035"/>
        <label>2</label>
    </ligand>
</feature>
<dbReference type="PIRSF" id="PIRSF026583">
    <property type="entry name" value="YybT"/>
    <property type="match status" value="1"/>
</dbReference>
<keyword evidence="1" id="KW-1003">Cell membrane</keyword>
<keyword evidence="2" id="KW-0464">Manganese</keyword>
<feature type="binding site" evidence="2">
    <location>
        <position position="417"/>
    </location>
    <ligand>
        <name>Mn(2+)</name>
        <dbReference type="ChEBI" id="CHEBI:29035"/>
        <label>1</label>
    </ligand>
</feature>
<evidence type="ECO:0000259" key="4">
    <source>
        <dbReference type="PROSITE" id="PS50887"/>
    </source>
</evidence>
<dbReference type="PANTHER" id="PTHR47618">
    <property type="entry name" value="BIFUNCTIONAL OLIGORIBONUCLEASE AND PAP PHOSPHATASE NRNA"/>
    <property type="match status" value="1"/>
</dbReference>
<dbReference type="GO" id="GO:0106409">
    <property type="term" value="F:cyclic-di-AMP phosphodiesterase activity"/>
    <property type="evidence" value="ECO:0007669"/>
    <property type="project" value="RHEA"/>
</dbReference>
<comment type="caution">
    <text evidence="5">The sequence shown here is derived from an EMBL/GenBank/DDBJ whole genome shotgun (WGS) entry which is preliminary data.</text>
</comment>
<keyword evidence="3" id="KW-1133">Transmembrane helix</keyword>
<feature type="binding site" evidence="2">
    <location>
        <position position="349"/>
    </location>
    <ligand>
        <name>Mn(2+)</name>
        <dbReference type="ChEBI" id="CHEBI:29035"/>
        <label>1</label>
    </ligand>
</feature>
<dbReference type="GO" id="GO:0003676">
    <property type="term" value="F:nucleic acid binding"/>
    <property type="evidence" value="ECO:0007669"/>
    <property type="project" value="UniProtKB-UniRule"/>
</dbReference>
<dbReference type="InterPro" id="IPR051319">
    <property type="entry name" value="Oligoribo/pAp-PDE_c-di-AMP_PDE"/>
</dbReference>
<dbReference type="SUPFAM" id="SSF64182">
    <property type="entry name" value="DHH phosphoesterases"/>
    <property type="match status" value="1"/>
</dbReference>
<dbReference type="RefSeq" id="WP_058967167.1">
    <property type="nucleotide sequence ID" value="NZ_CABKVM010000019.1"/>
</dbReference>
<protein>
    <recommendedName>
        <fullName evidence="1">Cyclic-di-AMP phosphodiesterase</fullName>
        <ecNumber evidence="1">3.1.4.-</ecNumber>
    </recommendedName>
</protein>
<dbReference type="GO" id="GO:0016787">
    <property type="term" value="F:hydrolase activity"/>
    <property type="evidence" value="ECO:0007669"/>
    <property type="project" value="UniProtKB-UniRule"/>
</dbReference>
<dbReference type="PROSITE" id="PS50887">
    <property type="entry name" value="GGDEF"/>
    <property type="match status" value="1"/>
</dbReference>
<dbReference type="GO" id="GO:0005886">
    <property type="term" value="C:plasma membrane"/>
    <property type="evidence" value="ECO:0007669"/>
    <property type="project" value="UniProtKB-SubCell"/>
</dbReference>
<comment type="cofactor">
    <cofactor evidence="2">
        <name>Mn(2+)</name>
        <dbReference type="ChEBI" id="CHEBI:29035"/>
    </cofactor>
    <text evidence="2">For phosphodiesterase activity, probably binds 2 Mn(2+) per subunit.</text>
</comment>
<keyword evidence="2" id="KW-0479">Metal-binding</keyword>
<organism evidence="5 6">
    <name type="scientific">Allofournierella massiliensis</name>
    <dbReference type="NCBI Taxonomy" id="1650663"/>
    <lineage>
        <taxon>Bacteria</taxon>
        <taxon>Bacillati</taxon>
        <taxon>Bacillota</taxon>
        <taxon>Clostridia</taxon>
        <taxon>Eubacteriales</taxon>
        <taxon>Oscillospiraceae</taxon>
        <taxon>Allofournierella</taxon>
    </lineage>
</organism>
<dbReference type="Gene3D" id="3.90.1640.10">
    <property type="entry name" value="inorganic pyrophosphatase (n-terminal core)"/>
    <property type="match status" value="1"/>
</dbReference>
<feature type="binding site" evidence="2">
    <location>
        <position position="345"/>
    </location>
    <ligand>
        <name>Mn(2+)</name>
        <dbReference type="ChEBI" id="CHEBI:29035"/>
        <label>1</label>
    </ligand>
</feature>
<keyword evidence="1" id="KW-0378">Hydrolase</keyword>
<feature type="binding site" evidence="2">
    <location>
        <position position="441"/>
    </location>
    <ligand>
        <name>Mn(2+)</name>
        <dbReference type="ChEBI" id="CHEBI:29035"/>
        <label>2</label>
    </ligand>
</feature>
<comment type="similarity">
    <text evidence="1">Belongs to the GdpP/PdeA phosphodiesterase family.</text>
</comment>
<dbReference type="OrthoDB" id="9759476at2"/>
<evidence type="ECO:0000313" key="5">
    <source>
        <dbReference type="EMBL" id="TCL55532.1"/>
    </source>
</evidence>
<dbReference type="PANTHER" id="PTHR47618:SF2">
    <property type="entry name" value="CYCLIC-DI-AMP PHOSPHODIESTERASE GDPP"/>
    <property type="match status" value="1"/>
</dbReference>
<dbReference type="Pfam" id="PF01368">
    <property type="entry name" value="DHH"/>
    <property type="match status" value="1"/>
</dbReference>
<dbReference type="EMBL" id="SLUM01000016">
    <property type="protein sequence ID" value="TCL55532.1"/>
    <property type="molecule type" value="Genomic_DNA"/>
</dbReference>
<dbReference type="InterPro" id="IPR014528">
    <property type="entry name" value="GdpP/PdeA"/>
</dbReference>
<comment type="function">
    <text evidence="1">Has phosphodiesterase (PDE) activity against cyclic-di-AMP (c-di-AMP).</text>
</comment>
<dbReference type="GO" id="GO:0046872">
    <property type="term" value="F:metal ion binding"/>
    <property type="evidence" value="ECO:0007669"/>
    <property type="project" value="UniProtKB-KW"/>
</dbReference>
<dbReference type="FunFam" id="3.90.1640.10:FF:000002">
    <property type="entry name" value="Cyclic-di-AMP phosphodiesterase"/>
    <property type="match status" value="1"/>
</dbReference>
<dbReference type="InterPro" id="IPR000160">
    <property type="entry name" value="GGDEF_dom"/>
</dbReference>
<dbReference type="Gene3D" id="3.10.310.30">
    <property type="match status" value="1"/>
</dbReference>
<comment type="subcellular location">
    <subcellularLocation>
        <location evidence="1">Cell membrane</location>
    </subcellularLocation>
</comment>
<dbReference type="Proteomes" id="UP000295184">
    <property type="component" value="Unassembled WGS sequence"/>
</dbReference>
<accession>A0A4V2QB93</accession>
<dbReference type="Pfam" id="PF02272">
    <property type="entry name" value="DHHA1"/>
    <property type="match status" value="1"/>
</dbReference>
<gene>
    <name evidence="5" type="ORF">EDD77_11646</name>
</gene>
<evidence type="ECO:0000313" key="6">
    <source>
        <dbReference type="Proteomes" id="UP000295184"/>
    </source>
</evidence>
<comment type="catalytic activity">
    <reaction evidence="1">
        <text>3',3'-c-di-AMP + H2O = 5'-O-phosphonoadenylyl-(3'-&gt;5')-adenosine + H(+)</text>
        <dbReference type="Rhea" id="RHEA:54420"/>
        <dbReference type="ChEBI" id="CHEBI:15377"/>
        <dbReference type="ChEBI" id="CHEBI:15378"/>
        <dbReference type="ChEBI" id="CHEBI:71500"/>
        <dbReference type="ChEBI" id="CHEBI:138171"/>
    </reaction>
</comment>
<dbReference type="InterPro" id="IPR001667">
    <property type="entry name" value="DDH_dom"/>
</dbReference>
<proteinExistence type="inferred from homology"/>
<dbReference type="InterPro" id="IPR003156">
    <property type="entry name" value="DHHA1_dom"/>
</dbReference>
<feature type="transmembrane region" description="Helical" evidence="3">
    <location>
        <begin position="74"/>
        <end position="96"/>
    </location>
</feature>
<feature type="transmembrane region" description="Helical" evidence="3">
    <location>
        <begin position="7"/>
        <end position="28"/>
    </location>
</feature>
<sequence>MDLKPRFTLEVYTAGLLVLSTLLTVLVGLLEPRLLWVLIPLLAVLVLVLFFLAGRLRRGLARALQCESFENSQVQLSLGTTALPVALLSGKTLVWYNSAFRQRILADEDRLLAPVGKVLCGLDLHQCSEPAGQVLEHEGRKYNIFASVTSGREALTVLYLVDETDLRQRAAEYDATRPAYMIIEIDAYAEQLAELKDSEKARVLEGINRVLENYIGRTTGFLQRVSNARYIAVVEERHMKEMVAAKFDVLDKIRALEGEVNVTLSIGVGRGGDTLRQCEEMARQSLDMALGRGGDQAAVKTPEGFAFYGGVSRSVEKRSRVKSRIVAKALCDLIRQADSVLIMGHRMSDLDCVGAAIGVLRICKALDAPAAIVVRRDATLAQSVLDEFQAAGLGEDFISPEVALDGMTDNTLLLVVDTHIKGLLESGDVYRKCRQVAVIDHHRKAVGHIDNAVLFFHEPYASSTCELVSELLQYVEAENARPTALEAEALLAGIMLDTRNFGIHTGVRTFEAAAYLRRMGAMTERVKLLFNSSLQEYTAKSNLVENADIYMGCAVSVSGELPPDMAVAVPQAANDLLTIQGVGASFVAVQQGSGVNISARSMGAVNVQVIMEQLGGGGHLTMAGAQMKDTTIDEAEKRIRQAIARYRQEQAEEEGRSGKKR</sequence>
<evidence type="ECO:0000256" key="2">
    <source>
        <dbReference type="PIRSR" id="PIRSR026583-50"/>
    </source>
</evidence>
<feature type="transmembrane region" description="Helical" evidence="3">
    <location>
        <begin position="34"/>
        <end position="53"/>
    </location>
</feature>
<dbReference type="STRING" id="1650663.GCA_001486665_03582"/>
<dbReference type="AlphaFoldDB" id="A0A4V2QB93"/>
<feature type="binding site" evidence="2">
    <location>
        <position position="351"/>
    </location>
    <ligand>
        <name>Mn(2+)</name>
        <dbReference type="ChEBI" id="CHEBI:29035"/>
        <label>2</label>
    </ligand>
</feature>
<feature type="binding site" evidence="2">
    <location>
        <position position="417"/>
    </location>
    <ligand>
        <name>Mn(2+)</name>
        <dbReference type="ChEBI" id="CHEBI:29035"/>
        <label>2</label>
    </ligand>
</feature>
<keyword evidence="3" id="KW-0812">Transmembrane</keyword>
<name>A0A4V2QB93_9FIRM</name>
<dbReference type="Pfam" id="PF24898">
    <property type="entry name" value="GGDEF_GdpP"/>
    <property type="match status" value="1"/>
</dbReference>
<evidence type="ECO:0000256" key="3">
    <source>
        <dbReference type="SAM" id="Phobius"/>
    </source>
</evidence>
<feature type="domain" description="GGDEF" evidence="4">
    <location>
        <begin position="176"/>
        <end position="302"/>
    </location>
</feature>
<reference evidence="5 6" key="1">
    <citation type="submission" date="2019-03" db="EMBL/GenBank/DDBJ databases">
        <title>Genomic Encyclopedia of Type Strains, Phase IV (KMG-IV): sequencing the most valuable type-strain genomes for metagenomic binning, comparative biology and taxonomic classification.</title>
        <authorList>
            <person name="Goeker M."/>
        </authorList>
    </citation>
    <scope>NUCLEOTIDE SEQUENCE [LARGE SCALE GENOMIC DNA]</scope>
    <source>
        <strain evidence="5 6">DSM 100451</strain>
    </source>
</reference>
<keyword evidence="1 3" id="KW-0472">Membrane</keyword>
<evidence type="ECO:0000256" key="1">
    <source>
        <dbReference type="PIRNR" id="PIRNR026583"/>
    </source>
</evidence>
<dbReference type="EC" id="3.1.4.-" evidence="1"/>
<dbReference type="InterPro" id="IPR038763">
    <property type="entry name" value="DHH_sf"/>
</dbReference>